<dbReference type="Gene3D" id="6.10.340.10">
    <property type="match status" value="1"/>
</dbReference>
<dbReference type="InterPro" id="IPR003594">
    <property type="entry name" value="HATPase_dom"/>
</dbReference>
<dbReference type="PANTHER" id="PTHR45436">
    <property type="entry name" value="SENSOR HISTIDINE KINASE YKOH"/>
    <property type="match status" value="1"/>
</dbReference>
<dbReference type="EMBL" id="JAUSQX010000001">
    <property type="protein sequence ID" value="MDP9806864.1"/>
    <property type="molecule type" value="Genomic_DNA"/>
</dbReference>
<dbReference type="InterPro" id="IPR004358">
    <property type="entry name" value="Sig_transdc_His_kin-like_C"/>
</dbReference>
<evidence type="ECO:0000256" key="8">
    <source>
        <dbReference type="ARBA" id="ARBA00022989"/>
    </source>
</evidence>
<name>A0ABT9NHP3_9ACTO</name>
<evidence type="ECO:0000259" key="13">
    <source>
        <dbReference type="PROSITE" id="PS50885"/>
    </source>
</evidence>
<keyword evidence="15" id="KW-1185">Reference proteome</keyword>
<evidence type="ECO:0000313" key="15">
    <source>
        <dbReference type="Proteomes" id="UP001243212"/>
    </source>
</evidence>
<feature type="domain" description="Histidine kinase" evidence="12">
    <location>
        <begin position="277"/>
        <end position="489"/>
    </location>
</feature>
<evidence type="ECO:0000259" key="12">
    <source>
        <dbReference type="PROSITE" id="PS50109"/>
    </source>
</evidence>
<protein>
    <recommendedName>
        <fullName evidence="3">histidine kinase</fullName>
        <ecNumber evidence="3">2.7.13.3</ecNumber>
    </recommendedName>
</protein>
<dbReference type="SUPFAM" id="SSF47384">
    <property type="entry name" value="Homodimeric domain of signal transducing histidine kinase"/>
    <property type="match status" value="1"/>
</dbReference>
<dbReference type="Pfam" id="PF00672">
    <property type="entry name" value="HAMP"/>
    <property type="match status" value="1"/>
</dbReference>
<evidence type="ECO:0000313" key="14">
    <source>
        <dbReference type="EMBL" id="MDP9806864.1"/>
    </source>
</evidence>
<dbReference type="PRINTS" id="PR00344">
    <property type="entry name" value="BCTRLSENSOR"/>
</dbReference>
<comment type="catalytic activity">
    <reaction evidence="1">
        <text>ATP + protein L-histidine = ADP + protein N-phospho-L-histidine.</text>
        <dbReference type="EC" id="2.7.13.3"/>
    </reaction>
</comment>
<dbReference type="Gene3D" id="1.10.287.130">
    <property type="match status" value="1"/>
</dbReference>
<sequence>MKSHASEEPKASGRLRKALGWGTVRSRIAAIILLITAVSMAVVGVLVSVIQYRGTVNSIDAHLAHSEDEVVRFATRTADEETLYADQPANTAEFIVQFMQQQIPIENEGMLGFVGGELTFHQGNLGIPVQEDAELIEFITPLTASDFIEWEATRTATAHYRILIVPVVVGETEQGAIVFVHDIGEELLPVRRFILSYLVIALITILGASFAAWWAAGRVMAPLERLREATTRITERNFDERIEVQSTDDLADVSRSFNAMLDRMGAAFTSQYQLLDDAGHELRTPVTIVQGHLELMDPEDPGDVQDTRDLALGELDRMRRLTDDLVLLAKTERPDFLRLGPVDVTDLMHEAYSHARQLGERNWKLGVVAPVVVEGDSQRLLQAILQLAANAVKFSEAGSKITLSAQVKGGAHAQPKELYLSVADEGEGIATENQTRIFERFGRVDPSRQGAGLGLSIVSGIAQAHGGDVALTSTVGKGSTFSVVLPLDDEIIVESDK</sequence>
<dbReference type="InterPro" id="IPR005467">
    <property type="entry name" value="His_kinase_dom"/>
</dbReference>
<dbReference type="InterPro" id="IPR003661">
    <property type="entry name" value="HisK_dim/P_dom"/>
</dbReference>
<evidence type="ECO:0000256" key="4">
    <source>
        <dbReference type="ARBA" id="ARBA00022553"/>
    </source>
</evidence>
<gene>
    <name evidence="14" type="ORF">J2S70_001446</name>
</gene>
<dbReference type="CDD" id="cd00082">
    <property type="entry name" value="HisKA"/>
    <property type="match status" value="1"/>
</dbReference>
<evidence type="ECO:0000256" key="1">
    <source>
        <dbReference type="ARBA" id="ARBA00000085"/>
    </source>
</evidence>
<dbReference type="SMART" id="SM00304">
    <property type="entry name" value="HAMP"/>
    <property type="match status" value="1"/>
</dbReference>
<evidence type="ECO:0000256" key="9">
    <source>
        <dbReference type="ARBA" id="ARBA00023012"/>
    </source>
</evidence>
<feature type="transmembrane region" description="Helical" evidence="11">
    <location>
        <begin position="28"/>
        <end position="50"/>
    </location>
</feature>
<feature type="domain" description="HAMP" evidence="13">
    <location>
        <begin position="217"/>
        <end position="269"/>
    </location>
</feature>
<keyword evidence="7 14" id="KW-0418">Kinase</keyword>
<evidence type="ECO:0000256" key="3">
    <source>
        <dbReference type="ARBA" id="ARBA00012438"/>
    </source>
</evidence>
<dbReference type="InterPro" id="IPR036097">
    <property type="entry name" value="HisK_dim/P_sf"/>
</dbReference>
<dbReference type="Pfam" id="PF00512">
    <property type="entry name" value="HisKA"/>
    <property type="match status" value="1"/>
</dbReference>
<dbReference type="CDD" id="cd06225">
    <property type="entry name" value="HAMP"/>
    <property type="match status" value="1"/>
</dbReference>
<dbReference type="Proteomes" id="UP001243212">
    <property type="component" value="Unassembled WGS sequence"/>
</dbReference>
<comment type="caution">
    <text evidence="14">The sequence shown here is derived from an EMBL/GenBank/DDBJ whole genome shotgun (WGS) entry which is preliminary data.</text>
</comment>
<evidence type="ECO:0000256" key="6">
    <source>
        <dbReference type="ARBA" id="ARBA00022692"/>
    </source>
</evidence>
<dbReference type="RefSeq" id="WP_307683055.1">
    <property type="nucleotide sequence ID" value="NZ_JAUSQX010000001.1"/>
</dbReference>
<feature type="transmembrane region" description="Helical" evidence="11">
    <location>
        <begin position="194"/>
        <end position="216"/>
    </location>
</feature>
<dbReference type="SMART" id="SM00387">
    <property type="entry name" value="HATPase_c"/>
    <property type="match status" value="1"/>
</dbReference>
<reference evidence="14 15" key="1">
    <citation type="submission" date="2023-07" db="EMBL/GenBank/DDBJ databases">
        <title>Sequencing the genomes of 1000 actinobacteria strains.</title>
        <authorList>
            <person name="Klenk H.-P."/>
        </authorList>
    </citation>
    <scope>NUCLEOTIDE SEQUENCE [LARGE SCALE GENOMIC DNA]</scope>
    <source>
        <strain evidence="14 15">DSM 17163</strain>
    </source>
</reference>
<accession>A0ABT9NHP3</accession>
<evidence type="ECO:0000256" key="7">
    <source>
        <dbReference type="ARBA" id="ARBA00022777"/>
    </source>
</evidence>
<keyword evidence="5" id="KW-0808">Transferase</keyword>
<dbReference type="Pfam" id="PF02518">
    <property type="entry name" value="HATPase_c"/>
    <property type="match status" value="1"/>
</dbReference>
<evidence type="ECO:0000256" key="11">
    <source>
        <dbReference type="SAM" id="Phobius"/>
    </source>
</evidence>
<dbReference type="SUPFAM" id="SSF158472">
    <property type="entry name" value="HAMP domain-like"/>
    <property type="match status" value="1"/>
</dbReference>
<dbReference type="Gene3D" id="3.30.565.10">
    <property type="entry name" value="Histidine kinase-like ATPase, C-terminal domain"/>
    <property type="match status" value="1"/>
</dbReference>
<evidence type="ECO:0000256" key="10">
    <source>
        <dbReference type="ARBA" id="ARBA00023136"/>
    </source>
</evidence>
<dbReference type="EC" id="2.7.13.3" evidence="3"/>
<comment type="subcellular location">
    <subcellularLocation>
        <location evidence="2">Cell membrane</location>
    </subcellularLocation>
</comment>
<keyword evidence="9" id="KW-0902">Two-component regulatory system</keyword>
<dbReference type="PROSITE" id="PS50109">
    <property type="entry name" value="HIS_KIN"/>
    <property type="match status" value="1"/>
</dbReference>
<dbReference type="SUPFAM" id="SSF55874">
    <property type="entry name" value="ATPase domain of HSP90 chaperone/DNA topoisomerase II/histidine kinase"/>
    <property type="match status" value="1"/>
</dbReference>
<evidence type="ECO:0000256" key="2">
    <source>
        <dbReference type="ARBA" id="ARBA00004236"/>
    </source>
</evidence>
<keyword evidence="6 11" id="KW-0812">Transmembrane</keyword>
<dbReference type="PROSITE" id="PS50885">
    <property type="entry name" value="HAMP"/>
    <property type="match status" value="1"/>
</dbReference>
<dbReference type="GO" id="GO:0016301">
    <property type="term" value="F:kinase activity"/>
    <property type="evidence" value="ECO:0007669"/>
    <property type="project" value="UniProtKB-KW"/>
</dbReference>
<keyword evidence="10 11" id="KW-0472">Membrane</keyword>
<keyword evidence="4" id="KW-0597">Phosphoprotein</keyword>
<proteinExistence type="predicted"/>
<organism evidence="14 15">
    <name type="scientific">Trueperella bonasi</name>
    <dbReference type="NCBI Taxonomy" id="312286"/>
    <lineage>
        <taxon>Bacteria</taxon>
        <taxon>Bacillati</taxon>
        <taxon>Actinomycetota</taxon>
        <taxon>Actinomycetes</taxon>
        <taxon>Actinomycetales</taxon>
        <taxon>Actinomycetaceae</taxon>
        <taxon>Trueperella</taxon>
    </lineage>
</organism>
<dbReference type="InterPro" id="IPR003660">
    <property type="entry name" value="HAMP_dom"/>
</dbReference>
<dbReference type="InterPro" id="IPR036890">
    <property type="entry name" value="HATPase_C_sf"/>
</dbReference>
<dbReference type="InterPro" id="IPR050428">
    <property type="entry name" value="TCS_sensor_his_kinase"/>
</dbReference>
<keyword evidence="8 11" id="KW-1133">Transmembrane helix</keyword>
<evidence type="ECO:0000256" key="5">
    <source>
        <dbReference type="ARBA" id="ARBA00022679"/>
    </source>
</evidence>
<dbReference type="PANTHER" id="PTHR45436:SF5">
    <property type="entry name" value="SENSOR HISTIDINE KINASE TRCS"/>
    <property type="match status" value="1"/>
</dbReference>
<dbReference type="SMART" id="SM00388">
    <property type="entry name" value="HisKA"/>
    <property type="match status" value="1"/>
</dbReference>